<evidence type="ECO:0000313" key="5">
    <source>
        <dbReference type="EMBL" id="EDV20399.1"/>
    </source>
</evidence>
<dbReference type="CTD" id="6758386"/>
<evidence type="ECO:0000313" key="6">
    <source>
        <dbReference type="Proteomes" id="UP000009022"/>
    </source>
</evidence>
<dbReference type="Proteomes" id="UP000009022">
    <property type="component" value="Unassembled WGS sequence"/>
</dbReference>
<dbReference type="OrthoDB" id="10000687at2759"/>
<dbReference type="HOGENOM" id="CLU_1301132_0_0_1"/>
<dbReference type="EMBL" id="DS985260">
    <property type="protein sequence ID" value="EDV20399.1"/>
    <property type="molecule type" value="Genomic_DNA"/>
</dbReference>
<dbReference type="RefSeq" id="XP_002117093.1">
    <property type="nucleotide sequence ID" value="XM_002117057.1"/>
</dbReference>
<proteinExistence type="inferred from homology"/>
<keyword evidence="2 3" id="KW-0175">Coiled coil</keyword>
<accession>B3SA99</accession>
<evidence type="ECO:0000256" key="1">
    <source>
        <dbReference type="ARBA" id="ARBA00005702"/>
    </source>
</evidence>
<dbReference type="GO" id="GO:0005737">
    <property type="term" value="C:cytoplasm"/>
    <property type="evidence" value="ECO:0000318"/>
    <property type="project" value="GO_Central"/>
</dbReference>
<dbReference type="Pfam" id="PF04201">
    <property type="entry name" value="TPD52"/>
    <property type="match status" value="1"/>
</dbReference>
<feature type="compositionally biased region" description="Polar residues" evidence="4">
    <location>
        <begin position="47"/>
        <end position="67"/>
    </location>
</feature>
<keyword evidence="6" id="KW-1185">Reference proteome</keyword>
<dbReference type="KEGG" id="tad:TRIADDRAFT_61187"/>
<feature type="region of interest" description="Disordered" evidence="4">
    <location>
        <begin position="1"/>
        <end position="96"/>
    </location>
</feature>
<protein>
    <submittedName>
        <fullName evidence="5">Uncharacterized protein</fullName>
    </submittedName>
</protein>
<dbReference type="GeneID" id="6758386"/>
<reference evidence="5 6" key="1">
    <citation type="journal article" date="2008" name="Nature">
        <title>The Trichoplax genome and the nature of placozoans.</title>
        <authorList>
            <person name="Srivastava M."/>
            <person name="Begovic E."/>
            <person name="Chapman J."/>
            <person name="Putnam N.H."/>
            <person name="Hellsten U."/>
            <person name="Kawashima T."/>
            <person name="Kuo A."/>
            <person name="Mitros T."/>
            <person name="Salamov A."/>
            <person name="Carpenter M.L."/>
            <person name="Signorovitch A.Y."/>
            <person name="Moreno M.A."/>
            <person name="Kamm K."/>
            <person name="Grimwood J."/>
            <person name="Schmutz J."/>
            <person name="Shapiro H."/>
            <person name="Grigoriev I.V."/>
            <person name="Buss L.W."/>
            <person name="Schierwater B."/>
            <person name="Dellaporta S.L."/>
            <person name="Rokhsar D.S."/>
        </authorList>
    </citation>
    <scope>NUCLEOTIDE SEQUENCE [LARGE SCALE GENOMIC DNA]</scope>
    <source>
        <strain evidence="5 6">Grell-BS-1999</strain>
    </source>
</reference>
<name>B3SA99_TRIAD</name>
<dbReference type="PhylomeDB" id="B3SA99"/>
<comment type="similarity">
    <text evidence="1">Belongs to the TPD52 family.</text>
</comment>
<dbReference type="AlphaFoldDB" id="B3SA99"/>
<dbReference type="InParanoid" id="B3SA99"/>
<gene>
    <name evidence="5" type="ORF">TRIADDRAFT_61187</name>
</gene>
<evidence type="ECO:0000256" key="4">
    <source>
        <dbReference type="SAM" id="MobiDB-lite"/>
    </source>
</evidence>
<evidence type="ECO:0000256" key="2">
    <source>
        <dbReference type="ARBA" id="ARBA00023054"/>
    </source>
</evidence>
<evidence type="ECO:0000256" key="3">
    <source>
        <dbReference type="SAM" id="Coils"/>
    </source>
</evidence>
<organism evidence="5 6">
    <name type="scientific">Trichoplax adhaerens</name>
    <name type="common">Trichoplax reptans</name>
    <dbReference type="NCBI Taxonomy" id="10228"/>
    <lineage>
        <taxon>Eukaryota</taxon>
        <taxon>Metazoa</taxon>
        <taxon>Placozoa</taxon>
        <taxon>Uniplacotomia</taxon>
        <taxon>Trichoplacea</taxon>
        <taxon>Trichoplacidae</taxon>
        <taxon>Trichoplax</taxon>
    </lineage>
</organism>
<dbReference type="InterPro" id="IPR007327">
    <property type="entry name" value="TPD52"/>
</dbReference>
<sequence length="212" mass="24148">MSGESTRSLKARRSHSLGGQIRPQRLEHDKDEDVDEGMDIDEKTRLPPQSSANRFMSLFRFTSQNGHQGIPRESSSEGDIRSIGTNDNSISEDAKKDKIRDEITKLEAEIQSLHQTIARKEELLTNLRKELGVTTNSPFTQFKEKFQMTFNLKKSGNPEPMQSPQDENITMKDRFKEGSENTMKVIEEKFQSAGSALKRSIWRRSLRATTGT</sequence>
<feature type="coiled-coil region" evidence="3">
    <location>
        <begin position="96"/>
        <end position="130"/>
    </location>
</feature>